<reference evidence="3 4" key="1">
    <citation type="journal article" date="2023" name="Sci. Data">
        <title>Genome assembly of the Korean intertidal mud-creeper Batillaria attramentaria.</title>
        <authorList>
            <person name="Patra A.K."/>
            <person name="Ho P.T."/>
            <person name="Jun S."/>
            <person name="Lee S.J."/>
            <person name="Kim Y."/>
            <person name="Won Y.J."/>
        </authorList>
    </citation>
    <scope>NUCLEOTIDE SEQUENCE [LARGE SCALE GENOMIC DNA]</scope>
    <source>
        <strain evidence="3">Wonlab-2016</strain>
    </source>
</reference>
<accession>A0ABD0J7U9</accession>
<feature type="non-terminal residue" evidence="3">
    <location>
        <position position="1"/>
    </location>
</feature>
<organism evidence="3 4">
    <name type="scientific">Batillaria attramentaria</name>
    <dbReference type="NCBI Taxonomy" id="370345"/>
    <lineage>
        <taxon>Eukaryota</taxon>
        <taxon>Metazoa</taxon>
        <taxon>Spiralia</taxon>
        <taxon>Lophotrochozoa</taxon>
        <taxon>Mollusca</taxon>
        <taxon>Gastropoda</taxon>
        <taxon>Caenogastropoda</taxon>
        <taxon>Sorbeoconcha</taxon>
        <taxon>Cerithioidea</taxon>
        <taxon>Batillariidae</taxon>
        <taxon>Batillaria</taxon>
    </lineage>
</organism>
<dbReference type="EMBL" id="JACVVK020000576">
    <property type="protein sequence ID" value="KAK7465122.1"/>
    <property type="molecule type" value="Genomic_DNA"/>
</dbReference>
<comment type="caution">
    <text evidence="3">The sequence shown here is derived from an EMBL/GenBank/DDBJ whole genome shotgun (WGS) entry which is preliminary data.</text>
</comment>
<name>A0ABD0J7U9_9CAEN</name>
<evidence type="ECO:0000313" key="3">
    <source>
        <dbReference type="EMBL" id="KAK7465122.1"/>
    </source>
</evidence>
<keyword evidence="2" id="KW-0472">Membrane</keyword>
<keyword evidence="4" id="KW-1185">Reference proteome</keyword>
<feature type="compositionally biased region" description="Polar residues" evidence="1">
    <location>
        <begin position="267"/>
        <end position="276"/>
    </location>
</feature>
<feature type="compositionally biased region" description="Low complexity" evidence="1">
    <location>
        <begin position="64"/>
        <end position="89"/>
    </location>
</feature>
<keyword evidence="2" id="KW-1133">Transmembrane helix</keyword>
<feature type="compositionally biased region" description="Basic and acidic residues" evidence="1">
    <location>
        <begin position="432"/>
        <end position="443"/>
    </location>
</feature>
<gene>
    <name evidence="3" type="ORF">BaRGS_00037701</name>
</gene>
<sequence>RRQITKNNLEANYTMSDFGTGIIAGVIISNLVYMAVILVITLVKIVKSDDNGVRLLSPPRPLETTQTQSTSPESNTLDTTTDDTQTCDQDLADSEDATMTTDSAENPYEHLTPPEERIDTREYQCLQLQVVVHQATNHDTTTTDVEQMTENHYEILGMNQIPSESTSLGINPNSVTESVKTLRLQTTESPASLYTECADGKTVRGISHGSGNFSGIVLGISIVIEAETLRWPNRNYQIHINSTFLAYAGVIHTSTPRPHLHTSTALTRTTQHTSPHASLHPGDQKTEPSTGAQQGNDDNLQTAVVIGIASTVLVVVVVAAVVIIVIVIKRRQNHNNPSKQTGRWPLSAYTFGGLLVVWRGGGELHGDISNASLYKILFAAARSSDTYDYENPYAHLTPPEERNDNREYQLLQLQVVTNQGTMTQQTMSSGSEHGRRYHYENWK</sequence>
<feature type="transmembrane region" description="Helical" evidence="2">
    <location>
        <begin position="303"/>
        <end position="328"/>
    </location>
</feature>
<feature type="region of interest" description="Disordered" evidence="1">
    <location>
        <begin position="422"/>
        <end position="443"/>
    </location>
</feature>
<dbReference type="Proteomes" id="UP001519460">
    <property type="component" value="Unassembled WGS sequence"/>
</dbReference>
<feature type="transmembrane region" description="Helical" evidence="2">
    <location>
        <begin position="21"/>
        <end position="43"/>
    </location>
</feature>
<feature type="compositionally biased region" description="Polar residues" evidence="1">
    <location>
        <begin position="422"/>
        <end position="431"/>
    </location>
</feature>
<protein>
    <submittedName>
        <fullName evidence="3">Uncharacterized protein</fullName>
    </submittedName>
</protein>
<evidence type="ECO:0000256" key="1">
    <source>
        <dbReference type="SAM" id="MobiDB-lite"/>
    </source>
</evidence>
<evidence type="ECO:0000256" key="2">
    <source>
        <dbReference type="SAM" id="Phobius"/>
    </source>
</evidence>
<feature type="region of interest" description="Disordered" evidence="1">
    <location>
        <begin position="53"/>
        <end position="115"/>
    </location>
</feature>
<dbReference type="AlphaFoldDB" id="A0ABD0J7U9"/>
<proteinExistence type="predicted"/>
<keyword evidence="2" id="KW-0812">Transmembrane</keyword>
<feature type="region of interest" description="Disordered" evidence="1">
    <location>
        <begin position="267"/>
        <end position="296"/>
    </location>
</feature>
<feature type="compositionally biased region" description="Polar residues" evidence="1">
    <location>
        <begin position="287"/>
        <end position="296"/>
    </location>
</feature>
<evidence type="ECO:0000313" key="4">
    <source>
        <dbReference type="Proteomes" id="UP001519460"/>
    </source>
</evidence>